<dbReference type="InterPro" id="IPR025668">
    <property type="entry name" value="Tnp_DDE_dom"/>
</dbReference>
<comment type="caution">
    <text evidence="2">The sequence shown here is derived from an EMBL/GenBank/DDBJ whole genome shotgun (WGS) entry which is preliminary data.</text>
</comment>
<name>A0A418ZPC3_9RHOB</name>
<reference evidence="2 3" key="1">
    <citation type="submission" date="2018-09" db="EMBL/GenBank/DDBJ databases">
        <title>Paracoccus onubensis nov. sp. a moderate halophilic bacterium isolated from Gruta de las Maravillas (Aracena, Spain).</title>
        <authorList>
            <person name="Jurado V."/>
            <person name="Gutierrez-Patricio S."/>
            <person name="Gonzalez-Pimentel J.L."/>
            <person name="Laiz L."/>
            <person name="Saiz-Jimenez C."/>
        </authorList>
    </citation>
    <scope>NUCLEOTIDE SEQUENCE [LARGE SCALE GENOMIC DNA]</scope>
    <source>
        <strain evidence="2 3">DSM 19484</strain>
    </source>
</reference>
<dbReference type="Proteomes" id="UP000285530">
    <property type="component" value="Unassembled WGS sequence"/>
</dbReference>
<feature type="non-terminal residue" evidence="2">
    <location>
        <position position="1"/>
    </location>
</feature>
<organism evidence="2 3">
    <name type="scientific">Paracoccus aestuarii</name>
    <dbReference type="NCBI Taxonomy" id="453842"/>
    <lineage>
        <taxon>Bacteria</taxon>
        <taxon>Pseudomonadati</taxon>
        <taxon>Pseudomonadota</taxon>
        <taxon>Alphaproteobacteria</taxon>
        <taxon>Rhodobacterales</taxon>
        <taxon>Paracoccaceae</taxon>
        <taxon>Paracoccus</taxon>
    </lineage>
</organism>
<evidence type="ECO:0000313" key="2">
    <source>
        <dbReference type="EMBL" id="RJK92331.1"/>
    </source>
</evidence>
<sequence length="70" mass="7690">HSAIDGRTIRRKGYALSLRHRKRIEEAFGWAKTIAGAAQTAYRGIERVRASFIMALAAGNLARLPKLLAA</sequence>
<keyword evidence="3" id="KW-1185">Reference proteome</keyword>
<dbReference type="RefSeq" id="WP_147388218.1">
    <property type="nucleotide sequence ID" value="NZ_QZEV01000272.1"/>
</dbReference>
<proteinExistence type="predicted"/>
<gene>
    <name evidence="2" type="ORF">D3P06_19395</name>
</gene>
<feature type="domain" description="Transposase DDE" evidence="1">
    <location>
        <begin position="18"/>
        <end position="64"/>
    </location>
</feature>
<dbReference type="Pfam" id="PF13751">
    <property type="entry name" value="DDE_Tnp_1_6"/>
    <property type="match status" value="1"/>
</dbReference>
<dbReference type="AlphaFoldDB" id="A0A418ZPC3"/>
<evidence type="ECO:0000313" key="3">
    <source>
        <dbReference type="Proteomes" id="UP000285530"/>
    </source>
</evidence>
<evidence type="ECO:0000259" key="1">
    <source>
        <dbReference type="Pfam" id="PF13751"/>
    </source>
</evidence>
<dbReference type="EMBL" id="QZEV01000272">
    <property type="protein sequence ID" value="RJK92331.1"/>
    <property type="molecule type" value="Genomic_DNA"/>
</dbReference>
<accession>A0A418ZPC3</accession>
<dbReference type="OrthoDB" id="9774608at2"/>
<protein>
    <submittedName>
        <fullName evidence="2">IS5/IS1182 family transposase</fullName>
    </submittedName>
</protein>